<gene>
    <name evidence="1" type="ORF">ABR65_01295</name>
</gene>
<dbReference type="AlphaFoldDB" id="A0A0R2PAB7"/>
<proteinExistence type="predicted"/>
<dbReference type="EMBL" id="LIAX01000006">
    <property type="protein sequence ID" value="KRO33808.1"/>
    <property type="molecule type" value="Genomic_DNA"/>
</dbReference>
<evidence type="ECO:0000313" key="1">
    <source>
        <dbReference type="EMBL" id="KRO33808.1"/>
    </source>
</evidence>
<evidence type="ECO:0000313" key="2">
    <source>
        <dbReference type="Proteomes" id="UP000054017"/>
    </source>
</evidence>
<name>A0A0R2PAB7_9ACTN</name>
<organism evidence="1 2">
    <name type="scientific">Actinobacteria bacterium BACL2 MAG-121220-bin52</name>
    <dbReference type="NCBI Taxonomy" id="1655573"/>
    <lineage>
        <taxon>Bacteria</taxon>
        <taxon>Bacillati</taxon>
        <taxon>Actinomycetota</taxon>
        <taxon>Actinomycetes</taxon>
        <taxon>Actinomycetes incertae sedis</taxon>
        <taxon>ac1 cluster</taxon>
    </lineage>
</organism>
<sequence>MLPKLGPLPQISHTAATLQLLGFALDRAWLLAGARLAAKAPLSPITPQFMREISLLGEQSGPKAYHLHLRE</sequence>
<protein>
    <submittedName>
        <fullName evidence="1">Uncharacterized protein</fullName>
    </submittedName>
</protein>
<comment type="caution">
    <text evidence="1">The sequence shown here is derived from an EMBL/GenBank/DDBJ whole genome shotgun (WGS) entry which is preliminary data.</text>
</comment>
<reference evidence="1 2" key="1">
    <citation type="submission" date="2015-10" db="EMBL/GenBank/DDBJ databases">
        <title>Metagenome-Assembled Genomes uncover a global brackish microbiome.</title>
        <authorList>
            <person name="Hugerth L.W."/>
            <person name="Larsson J."/>
            <person name="Alneberg J."/>
            <person name="Lindh M.V."/>
            <person name="Legrand C."/>
            <person name="Pinhassi J."/>
            <person name="Andersson A.F."/>
        </authorList>
    </citation>
    <scope>NUCLEOTIDE SEQUENCE [LARGE SCALE GENOMIC DNA]</scope>
    <source>
        <strain evidence="1">BACL2 MAG-121220-bin52</strain>
    </source>
</reference>
<accession>A0A0R2PAB7</accession>
<dbReference type="Proteomes" id="UP000054017">
    <property type="component" value="Unassembled WGS sequence"/>
</dbReference>